<proteinExistence type="predicted"/>
<dbReference type="EMBL" id="AVOT02070855">
    <property type="protein sequence ID" value="MBW0561321.1"/>
    <property type="molecule type" value="Genomic_DNA"/>
</dbReference>
<name>A0A9Q3PIA7_9BASI</name>
<dbReference type="Proteomes" id="UP000765509">
    <property type="component" value="Unassembled WGS sequence"/>
</dbReference>
<comment type="caution">
    <text evidence="1">The sequence shown here is derived from an EMBL/GenBank/DDBJ whole genome shotgun (WGS) entry which is preliminary data.</text>
</comment>
<gene>
    <name evidence="1" type="ORF">O181_101036</name>
</gene>
<evidence type="ECO:0000313" key="1">
    <source>
        <dbReference type="EMBL" id="MBW0561321.1"/>
    </source>
</evidence>
<sequence>IPFNATCTTICCPLAAIFHYALLLPRQSLTLRPFGAFQLENDLIWLIKKKSTFALPIYIDKNGCEVIAILLGGYRYTIHCIQNANPNANTASISPPTNITAFSGSILAWPRSNHPLPTTNGHPSPPALTEGIATSANNSAPDSISISAMTSSDSLSKLCQLFNMFDLLFFCYCRNFYDYVQIHPNDARDYRSLSGL</sequence>
<organism evidence="1 2">
    <name type="scientific">Austropuccinia psidii MF-1</name>
    <dbReference type="NCBI Taxonomy" id="1389203"/>
    <lineage>
        <taxon>Eukaryota</taxon>
        <taxon>Fungi</taxon>
        <taxon>Dikarya</taxon>
        <taxon>Basidiomycota</taxon>
        <taxon>Pucciniomycotina</taxon>
        <taxon>Pucciniomycetes</taxon>
        <taxon>Pucciniales</taxon>
        <taxon>Sphaerophragmiaceae</taxon>
        <taxon>Austropuccinia</taxon>
    </lineage>
</organism>
<keyword evidence="2" id="KW-1185">Reference proteome</keyword>
<evidence type="ECO:0000313" key="2">
    <source>
        <dbReference type="Proteomes" id="UP000765509"/>
    </source>
</evidence>
<dbReference type="AlphaFoldDB" id="A0A9Q3PIA7"/>
<protein>
    <submittedName>
        <fullName evidence="1">Uncharacterized protein</fullName>
    </submittedName>
</protein>
<accession>A0A9Q3PIA7</accession>
<feature type="non-terminal residue" evidence="1">
    <location>
        <position position="1"/>
    </location>
</feature>
<reference evidence="1" key="1">
    <citation type="submission" date="2021-03" db="EMBL/GenBank/DDBJ databases">
        <title>Draft genome sequence of rust myrtle Austropuccinia psidii MF-1, a brazilian biotype.</title>
        <authorList>
            <person name="Quecine M.C."/>
            <person name="Pachon D.M.R."/>
            <person name="Bonatelli M.L."/>
            <person name="Correr F.H."/>
            <person name="Franceschini L.M."/>
            <person name="Leite T.F."/>
            <person name="Margarido G.R.A."/>
            <person name="Almeida C.A."/>
            <person name="Ferrarezi J.A."/>
            <person name="Labate C.A."/>
        </authorList>
    </citation>
    <scope>NUCLEOTIDE SEQUENCE</scope>
    <source>
        <strain evidence="1">MF-1</strain>
    </source>
</reference>